<evidence type="ECO:0000259" key="1">
    <source>
        <dbReference type="Pfam" id="PF02625"/>
    </source>
</evidence>
<comment type="caution">
    <text evidence="3">The sequence shown here is derived from an EMBL/GenBank/DDBJ whole genome shotgun (WGS) entry which is preliminary data.</text>
</comment>
<dbReference type="Proteomes" id="UP000753376">
    <property type="component" value="Unassembled WGS sequence"/>
</dbReference>
<organism evidence="3 4">
    <name type="scientific">Marinobacter salexigens</name>
    <dbReference type="NCBI Taxonomy" id="1925763"/>
    <lineage>
        <taxon>Bacteria</taxon>
        <taxon>Pseudomonadati</taxon>
        <taxon>Pseudomonadota</taxon>
        <taxon>Gammaproteobacteria</taxon>
        <taxon>Pseudomonadales</taxon>
        <taxon>Marinobacteraceae</taxon>
        <taxon>Marinobacter</taxon>
    </lineage>
</organism>
<dbReference type="InterPro" id="IPR003777">
    <property type="entry name" value="XdhC_CoxI"/>
</dbReference>
<dbReference type="Pfam" id="PF02625">
    <property type="entry name" value="XdhC_CoxI"/>
    <property type="match status" value="1"/>
</dbReference>
<reference evidence="3 4" key="1">
    <citation type="submission" date="2021-05" db="EMBL/GenBank/DDBJ databases">
        <title>Draft genomes of bacteria isolated from model marine particles.</title>
        <authorList>
            <person name="Datta M.S."/>
            <person name="Schwartzman J.A."/>
            <person name="Enke T.N."/>
            <person name="Saavedra J."/>
            <person name="Cermak N."/>
            <person name="Cordero O.X."/>
        </authorList>
    </citation>
    <scope>NUCLEOTIDE SEQUENCE [LARGE SCALE GENOMIC DNA]</scope>
    <source>
        <strain evidence="3 4">D2M19</strain>
    </source>
</reference>
<evidence type="ECO:0000313" key="4">
    <source>
        <dbReference type="Proteomes" id="UP000753376"/>
    </source>
</evidence>
<gene>
    <name evidence="3" type="ORF">KO508_10675</name>
</gene>
<proteinExistence type="predicted"/>
<keyword evidence="4" id="KW-1185">Reference proteome</keyword>
<evidence type="ECO:0000313" key="3">
    <source>
        <dbReference type="EMBL" id="MBU2874465.1"/>
    </source>
</evidence>
<accession>A0ABS6A9V5</accession>
<evidence type="ECO:0000259" key="2">
    <source>
        <dbReference type="Pfam" id="PF13478"/>
    </source>
</evidence>
<sequence length="356" mass="38624">MPESPTAPVTGSHESVIKDVLSWLEQGWRVWLCTIVETWGSSPRPAGSWLAVSDTGQWSGSVSGGCLEEDLLRRTAREGSDYPVVIDYGITDNDRDDFRLPCGGRIRLLVEPLGAASANSNAIAHVRQLADALSHRNPVARRVILQDNLQNTSKSAYRSTDQSSMTLQLPESASEPSIVFDGQELRHTLQPECRLLLIGAGEVARYVAEFAGAADFTVTLCEPRETFASGWGHPKLPLDRRLPDDVIIESFSDSWCGVLALAHDPRIDDMGLLAALQSPAFYVGAMGSKRTSEARRERLASLGLGGAELQRLRAPIGIDIPSKTPAEIAISVVADLIAARHHLRTPHEPCSSSFGK</sequence>
<feature type="domain" description="XdhC Rossmann" evidence="2">
    <location>
        <begin position="195"/>
        <end position="336"/>
    </location>
</feature>
<dbReference type="InterPro" id="IPR052698">
    <property type="entry name" value="MoCofactor_Util/Proc"/>
</dbReference>
<dbReference type="Pfam" id="PF13478">
    <property type="entry name" value="XdhC_C"/>
    <property type="match status" value="1"/>
</dbReference>
<dbReference type="EMBL" id="JAHKPV010000018">
    <property type="protein sequence ID" value="MBU2874465.1"/>
    <property type="molecule type" value="Genomic_DNA"/>
</dbReference>
<dbReference type="RefSeq" id="WP_216008298.1">
    <property type="nucleotide sequence ID" value="NZ_JAHKPV010000018.1"/>
</dbReference>
<feature type="domain" description="XdhC- CoxI" evidence="1">
    <location>
        <begin position="23"/>
        <end position="76"/>
    </location>
</feature>
<dbReference type="InterPro" id="IPR027051">
    <property type="entry name" value="XdhC_Rossmann_dom"/>
</dbReference>
<name>A0ABS6A9V5_9GAMM</name>
<dbReference type="PANTHER" id="PTHR30388">
    <property type="entry name" value="ALDEHYDE OXIDOREDUCTASE MOLYBDENUM COFACTOR ASSEMBLY PROTEIN"/>
    <property type="match status" value="1"/>
</dbReference>
<protein>
    <submittedName>
        <fullName evidence="3">XdhC family protein</fullName>
    </submittedName>
</protein>
<dbReference type="PANTHER" id="PTHR30388:SF4">
    <property type="entry name" value="MOLYBDENUM COFACTOR INSERTION CHAPERONE PAOD"/>
    <property type="match status" value="1"/>
</dbReference>